<dbReference type="InterPro" id="IPR000719">
    <property type="entry name" value="Prot_kinase_dom"/>
</dbReference>
<dbReference type="SUPFAM" id="SSF56112">
    <property type="entry name" value="Protein kinase-like (PK-like)"/>
    <property type="match status" value="1"/>
</dbReference>
<comment type="similarity">
    <text evidence="1">Belongs to the protein kinase superfamily. ADCK protein kinase family.</text>
</comment>
<dbReference type="GO" id="GO:0005524">
    <property type="term" value="F:ATP binding"/>
    <property type="evidence" value="ECO:0007669"/>
    <property type="project" value="InterPro"/>
</dbReference>
<organism evidence="4 5">
    <name type="scientific">Cymbomonas tetramitiformis</name>
    <dbReference type="NCBI Taxonomy" id="36881"/>
    <lineage>
        <taxon>Eukaryota</taxon>
        <taxon>Viridiplantae</taxon>
        <taxon>Chlorophyta</taxon>
        <taxon>Pyramimonadophyceae</taxon>
        <taxon>Pyramimonadales</taxon>
        <taxon>Pyramimonadaceae</taxon>
        <taxon>Cymbomonas</taxon>
    </lineage>
</organism>
<comment type="caution">
    <text evidence="4">The sequence shown here is derived from an EMBL/GenBank/DDBJ whole genome shotgun (WGS) entry which is preliminary data.</text>
</comment>
<dbReference type="PROSITE" id="PS50011">
    <property type="entry name" value="PROTEIN_KINASE_DOM"/>
    <property type="match status" value="1"/>
</dbReference>
<feature type="domain" description="Protein kinase" evidence="3">
    <location>
        <begin position="810"/>
        <end position="1142"/>
    </location>
</feature>
<dbReference type="InterPro" id="IPR011009">
    <property type="entry name" value="Kinase-like_dom_sf"/>
</dbReference>
<evidence type="ECO:0000256" key="2">
    <source>
        <dbReference type="SAM" id="MobiDB-lite"/>
    </source>
</evidence>
<dbReference type="InterPro" id="IPR004147">
    <property type="entry name" value="ABC1_dom"/>
</dbReference>
<dbReference type="Pfam" id="PF03109">
    <property type="entry name" value="ABC1"/>
    <property type="match status" value="1"/>
</dbReference>
<dbReference type="AlphaFoldDB" id="A0AAE0GC97"/>
<evidence type="ECO:0000259" key="3">
    <source>
        <dbReference type="PROSITE" id="PS50011"/>
    </source>
</evidence>
<reference evidence="4 5" key="1">
    <citation type="journal article" date="2015" name="Genome Biol. Evol.">
        <title>Comparative Genomics of a Bacterivorous Green Alga Reveals Evolutionary Causalities and Consequences of Phago-Mixotrophic Mode of Nutrition.</title>
        <authorList>
            <person name="Burns J.A."/>
            <person name="Paasch A."/>
            <person name="Narechania A."/>
            <person name="Kim E."/>
        </authorList>
    </citation>
    <scope>NUCLEOTIDE SEQUENCE [LARGE SCALE GENOMIC DNA]</scope>
    <source>
        <strain evidence="4 5">PLY_AMNH</strain>
    </source>
</reference>
<name>A0AAE0GC97_9CHLO</name>
<feature type="region of interest" description="Disordered" evidence="2">
    <location>
        <begin position="604"/>
        <end position="624"/>
    </location>
</feature>
<feature type="compositionally biased region" description="Gly residues" evidence="2">
    <location>
        <begin position="413"/>
        <end position="437"/>
    </location>
</feature>
<proteinExistence type="inferred from homology"/>
<evidence type="ECO:0000313" key="4">
    <source>
        <dbReference type="EMBL" id="KAK3275398.1"/>
    </source>
</evidence>
<dbReference type="EMBL" id="LGRX02007248">
    <property type="protein sequence ID" value="KAK3275398.1"/>
    <property type="molecule type" value="Genomic_DNA"/>
</dbReference>
<dbReference type="Gene3D" id="1.10.510.10">
    <property type="entry name" value="Transferase(Phosphotransferase) domain 1"/>
    <property type="match status" value="1"/>
</dbReference>
<dbReference type="InterPro" id="IPR050154">
    <property type="entry name" value="UbiB_kinase"/>
</dbReference>
<keyword evidence="5" id="KW-1185">Reference proteome</keyword>
<sequence length="1254" mass="137671">MRTLWIVDRDLVSQPANSITIHVDTFPSQPVFLSGRLQRNQLLAQAERIASSFTTSRVFFTAPALFLERNQLPDFVQHSHYRPIVIPRYVLPEMSADRISLGSRLRAARESPGGHSSASPNSSASPDRGGSGGSIVRMSQLTAKPTPVSRAATSAEFHADPTVWVSTPVKPSQRTEFADKLDYAFSYGEELAKLLRTHGFKSSVGLTLDGPDAESDFAVLLANMNHVFGPISRDDVAKLLDLDNEYTDYHIVLNELVYAVLPTVLRSTALTLYEESVEFHPRDGRCALQRLRFHVEGIGDPDTHRFWVRLRATILDETVDPAPQLAAFRTLADKHKKVNPQYSDSDMVSDLYSVLRTSAAVSPHVAPLYLVVLRDLGANIPFTFAALTLRIAKVFRDEFALARLSAPSPPTSGGAGRGGASGGGGRGGGGSGGGGKPTVGSMHALGWKKLAPPVGEWKPVRNARYLQWEGTGLVCVTCFRLWAVTTGHLDAEGVCPYSCAASFAPGRAPATAPTAAPPSSDVGVAACATAGCPCKFFASIGAPATGRLRSAGEPLEHRDPCPSILRRTTVVHLNKKKKGEVPMRSFCYGALAVAPFSRVNGGCPRKPDPLKRRSRHSVGPAPARSTVRVPARSTVCVNSASGALDGLGKTLVEALEEDKADSDVYCDIPLNKQGLEDGMGMCRVFNRYDPEVVRAEAEGKPLQFAVRAQKIARLLTTFFVKYQLDKNNGQMAEAERVKAQAARLRNILTELGPAFVKLGQNLGNRPDLVPVEYMEELTLLQDRVPPFSNAVAMRIIEEDLGRSIDDVFSSLSPEPIAAASIGQVYRGRLRDGDIDVAVKVQRPGVRPVVILDLHLLRVIAEKYLDGYAKRNIGCEATLLVDEFAEKMLEELDFVQEARNLEDFYRNFDSEPLVKIPKVYPKVSGKRVLVMEWIDGVRCTDPAAFDNDQAMQRFMRIGVESGLRQLLEFGLFHGDPHPGNVLAQPDGNIAYVDFGNVATISRNNQECLIDAVVHTMNNDYARLADDLLALGFISPGVDMEPIVWGLQDAWGDTLSGASLKTFTFRKLTDEFNKLLYKYPIRVPERFSLVIRSLLTQEGICLTLQPDFNFLSTAFPYVARRMLTDTDPGLRMRLLRVVIVDGKFDWDRLRSLIKMATEDTQPGEMGLLGQLDLSAIVLDSAKLLFKDKALQEELLAGFQSQPWHLHVRELFGFIALFASIGMQGWRLRIKSWMNKLGTRLQQCPGTEGLDGIPLVG</sequence>
<feature type="region of interest" description="Disordered" evidence="2">
    <location>
        <begin position="406"/>
        <end position="438"/>
    </location>
</feature>
<dbReference type="GO" id="GO:0004672">
    <property type="term" value="F:protein kinase activity"/>
    <property type="evidence" value="ECO:0007669"/>
    <property type="project" value="InterPro"/>
</dbReference>
<dbReference type="Proteomes" id="UP001190700">
    <property type="component" value="Unassembled WGS sequence"/>
</dbReference>
<evidence type="ECO:0000256" key="1">
    <source>
        <dbReference type="ARBA" id="ARBA00009670"/>
    </source>
</evidence>
<gene>
    <name evidence="4" type="ORF">CYMTET_16469</name>
</gene>
<dbReference type="CDD" id="cd05121">
    <property type="entry name" value="ABC1_ADCK3-like"/>
    <property type="match status" value="1"/>
</dbReference>
<dbReference type="PANTHER" id="PTHR10566:SF53">
    <property type="entry name" value="PROTEIN ACTIVITY OF BC1 COMPLEX KINASE 1, CHLOROPLASTIC"/>
    <property type="match status" value="1"/>
</dbReference>
<protein>
    <recommendedName>
        <fullName evidence="3">Protein kinase domain-containing protein</fullName>
    </recommendedName>
</protein>
<feature type="region of interest" description="Disordered" evidence="2">
    <location>
        <begin position="103"/>
        <end position="135"/>
    </location>
</feature>
<accession>A0AAE0GC97</accession>
<evidence type="ECO:0000313" key="5">
    <source>
        <dbReference type="Proteomes" id="UP001190700"/>
    </source>
</evidence>
<dbReference type="PANTHER" id="PTHR10566">
    <property type="entry name" value="CHAPERONE-ACTIVITY OF BC1 COMPLEX CABC1 -RELATED"/>
    <property type="match status" value="1"/>
</dbReference>
<feature type="compositionally biased region" description="Low complexity" evidence="2">
    <location>
        <begin position="111"/>
        <end position="126"/>
    </location>
</feature>